<accession>A0ABR0A617</accession>
<keyword evidence="2" id="KW-1185">Reference proteome</keyword>
<organism evidence="1 2">
    <name type="scientific">Daphnia magna</name>
    <dbReference type="NCBI Taxonomy" id="35525"/>
    <lineage>
        <taxon>Eukaryota</taxon>
        <taxon>Metazoa</taxon>
        <taxon>Ecdysozoa</taxon>
        <taxon>Arthropoda</taxon>
        <taxon>Crustacea</taxon>
        <taxon>Branchiopoda</taxon>
        <taxon>Diplostraca</taxon>
        <taxon>Cladocera</taxon>
        <taxon>Anomopoda</taxon>
        <taxon>Daphniidae</taxon>
        <taxon>Daphnia</taxon>
    </lineage>
</organism>
<gene>
    <name evidence="1" type="ORF">OUZ56_002549</name>
</gene>
<comment type="caution">
    <text evidence="1">The sequence shown here is derived from an EMBL/GenBank/DDBJ whole genome shotgun (WGS) entry which is preliminary data.</text>
</comment>
<dbReference type="Proteomes" id="UP001234178">
    <property type="component" value="Unassembled WGS sequence"/>
</dbReference>
<proteinExistence type="predicted"/>
<evidence type="ECO:0000313" key="2">
    <source>
        <dbReference type="Proteomes" id="UP001234178"/>
    </source>
</evidence>
<reference evidence="1 2" key="1">
    <citation type="journal article" date="2023" name="Nucleic Acids Res.">
        <title>The hologenome of Daphnia magna reveals possible DNA methylation and microbiome-mediated evolution of the host genome.</title>
        <authorList>
            <person name="Chaturvedi A."/>
            <person name="Li X."/>
            <person name="Dhandapani V."/>
            <person name="Marshall H."/>
            <person name="Kissane S."/>
            <person name="Cuenca-Cambronero M."/>
            <person name="Asole G."/>
            <person name="Calvet F."/>
            <person name="Ruiz-Romero M."/>
            <person name="Marangio P."/>
            <person name="Guigo R."/>
            <person name="Rago D."/>
            <person name="Mirbahai L."/>
            <person name="Eastwood N."/>
            <person name="Colbourne J.K."/>
            <person name="Zhou J."/>
            <person name="Mallon E."/>
            <person name="Orsini L."/>
        </authorList>
    </citation>
    <scope>NUCLEOTIDE SEQUENCE [LARGE SCALE GENOMIC DNA]</scope>
    <source>
        <strain evidence="1">LRV0_1</strain>
    </source>
</reference>
<dbReference type="EMBL" id="JAOYFB010000036">
    <property type="protein sequence ID" value="KAK4020584.1"/>
    <property type="molecule type" value="Genomic_DNA"/>
</dbReference>
<evidence type="ECO:0000313" key="1">
    <source>
        <dbReference type="EMBL" id="KAK4020584.1"/>
    </source>
</evidence>
<protein>
    <submittedName>
        <fullName evidence="1">Uncharacterized protein</fullName>
    </submittedName>
</protein>
<name>A0ABR0A617_9CRUS</name>
<sequence>MSILNGLYYTVHGSIITSPIDNFYICGGERLKRTRGVAVQLQGKHGWFQPSMFRTMTANDISTLRRTIVSHIVKRTSHIFRASPEWEILRVPGNN</sequence>